<proteinExistence type="predicted"/>
<accession>A0A7K5FTX3</accession>
<dbReference type="AlphaFoldDB" id="A0A7K5FTX3"/>
<feature type="non-terminal residue" evidence="2">
    <location>
        <position position="1"/>
    </location>
</feature>
<evidence type="ECO:0000259" key="1">
    <source>
        <dbReference type="Pfam" id="PF12780"/>
    </source>
</evidence>
<feature type="non-terminal residue" evidence="2">
    <location>
        <position position="52"/>
    </location>
</feature>
<evidence type="ECO:0000313" key="2">
    <source>
        <dbReference type="EMBL" id="NWS48133.1"/>
    </source>
</evidence>
<organism evidence="2 3">
    <name type="scientific">Probosciger aterrimus</name>
    <name type="common">Palm cockatoo</name>
    <dbReference type="NCBI Taxonomy" id="141839"/>
    <lineage>
        <taxon>Eukaryota</taxon>
        <taxon>Metazoa</taxon>
        <taxon>Chordata</taxon>
        <taxon>Craniata</taxon>
        <taxon>Vertebrata</taxon>
        <taxon>Euteleostomi</taxon>
        <taxon>Archelosauria</taxon>
        <taxon>Archosauria</taxon>
        <taxon>Dinosauria</taxon>
        <taxon>Saurischia</taxon>
        <taxon>Theropoda</taxon>
        <taxon>Coelurosauria</taxon>
        <taxon>Aves</taxon>
        <taxon>Neognathae</taxon>
        <taxon>Neoaves</taxon>
        <taxon>Telluraves</taxon>
        <taxon>Australaves</taxon>
        <taxon>Psittaciformes</taxon>
        <taxon>Cacatuidae</taxon>
        <taxon>Probosciger</taxon>
    </lineage>
</organism>
<protein>
    <submittedName>
        <fullName evidence="2">DYH11 protein</fullName>
    </submittedName>
</protein>
<dbReference type="InterPro" id="IPR024317">
    <property type="entry name" value="Dynein_heavy_chain_D4_dom"/>
</dbReference>
<evidence type="ECO:0000313" key="3">
    <source>
        <dbReference type="Proteomes" id="UP000562415"/>
    </source>
</evidence>
<gene>
    <name evidence="2" type="primary">Dnah11</name>
    <name evidence="2" type="ORF">PROATE_R15677</name>
</gene>
<feature type="domain" description="Dynein heavy chain AAA module D4" evidence="1">
    <location>
        <begin position="10"/>
        <end position="52"/>
    </location>
</feature>
<dbReference type="Proteomes" id="UP000562415">
    <property type="component" value="Unassembled WGS sequence"/>
</dbReference>
<dbReference type="Gene3D" id="3.40.50.300">
    <property type="entry name" value="P-loop containing nucleotide triphosphate hydrolases"/>
    <property type="match status" value="1"/>
</dbReference>
<reference evidence="2 3" key="1">
    <citation type="submission" date="2019-09" db="EMBL/GenBank/DDBJ databases">
        <title>Bird 10,000 Genomes (B10K) Project - Family phase.</title>
        <authorList>
            <person name="Zhang G."/>
        </authorList>
    </citation>
    <scope>NUCLEOTIDE SEQUENCE [LARGE SCALE GENOMIC DNA]</scope>
    <source>
        <strain evidence="2">B10K-DU-017-47</strain>
    </source>
</reference>
<dbReference type="OrthoDB" id="10251809at2759"/>
<dbReference type="Pfam" id="PF12780">
    <property type="entry name" value="AAA_8"/>
    <property type="match status" value="1"/>
</dbReference>
<dbReference type="EMBL" id="VYZH01004412">
    <property type="protein sequence ID" value="NWS48133.1"/>
    <property type="molecule type" value="Genomic_DNA"/>
</dbReference>
<name>A0A7K5FTX3_PROAR</name>
<sequence>MSDCPLSLQVDLANLYIKTGAKNMPTVFLLTDAQVPDECFLVLIGNLLASGD</sequence>
<keyword evidence="3" id="KW-1185">Reference proteome</keyword>
<dbReference type="InterPro" id="IPR027417">
    <property type="entry name" value="P-loop_NTPase"/>
</dbReference>
<comment type="caution">
    <text evidence="2">The sequence shown here is derived from an EMBL/GenBank/DDBJ whole genome shotgun (WGS) entry which is preliminary data.</text>
</comment>